<organism evidence="1 2">
    <name type="scientific">Philodulcilactobacillus myokoensis</name>
    <dbReference type="NCBI Taxonomy" id="2929573"/>
    <lineage>
        <taxon>Bacteria</taxon>
        <taxon>Bacillati</taxon>
        <taxon>Bacillota</taxon>
        <taxon>Bacilli</taxon>
        <taxon>Lactobacillales</taxon>
        <taxon>Lactobacillaceae</taxon>
        <taxon>Philodulcilactobacillus</taxon>
    </lineage>
</organism>
<comment type="caution">
    <text evidence="1">The sequence shown here is derived from an EMBL/GenBank/DDBJ whole genome shotgun (WGS) entry which is preliminary data.</text>
</comment>
<sequence length="308" mass="36788">MDDEEQRLLIFMKNKYKNLMEKNEMQLNDNNFMWNKNNQLHFYSLITNDQYAPIYFFWAKKSNSNKLTILDKRKETDKAVFTTLNDHNKLNFLISHKIISKTILNDSIKKSFSTEMFFENTPKVSFSSYIEKLFNKEFKNSQNYLKNQPDVNIIYEKQIFFESNFHFSNLISGIEDKQFIDELEECIFAYNNAKWYLCASGMGGLIEHLMYLTLKNYSNYYRKHGIRLNSILSNRPTAKDYVRGFKQNPIKIDDRKESFINMLFMARNSISHFNTGRTDKSLCNLMMSGLMDLYNDYYVKSKKYKESL</sequence>
<dbReference type="RefSeq" id="WP_286135653.1">
    <property type="nucleotide sequence ID" value="NZ_BRPL01000002.1"/>
</dbReference>
<reference evidence="1" key="1">
    <citation type="submission" date="2022-07" db="EMBL/GenBank/DDBJ databases">
        <authorList>
            <person name="Kouya T."/>
            <person name="Ishiyama Y."/>
        </authorList>
    </citation>
    <scope>NUCLEOTIDE SEQUENCE</scope>
    <source>
        <strain evidence="1">WR16-4</strain>
    </source>
</reference>
<name>A0A9W6AZ58_9LACO</name>
<protein>
    <submittedName>
        <fullName evidence="1">Uncharacterized protein</fullName>
    </submittedName>
</protein>
<accession>A0A9W6AZ58</accession>
<proteinExistence type="predicted"/>
<evidence type="ECO:0000313" key="1">
    <source>
        <dbReference type="EMBL" id="GLB46195.1"/>
    </source>
</evidence>
<dbReference type="Proteomes" id="UP001144204">
    <property type="component" value="Unassembled WGS sequence"/>
</dbReference>
<gene>
    <name evidence="1" type="ORF">WR164_01740</name>
</gene>
<reference evidence="1" key="2">
    <citation type="journal article" date="2023" name="PLoS ONE">
        <title>Philodulcilactobacillus myokoensis gen. nov., sp. nov., a fructophilic, acidophilic, and agar-phobic lactic acid bacterium isolated from fermented vegetable extracts.</title>
        <authorList>
            <person name="Kouya T."/>
            <person name="Ishiyama Y."/>
            <person name="Ohashi S."/>
            <person name="Kumakubo R."/>
            <person name="Yamazaki T."/>
            <person name="Otaki T."/>
        </authorList>
    </citation>
    <scope>NUCLEOTIDE SEQUENCE</scope>
    <source>
        <strain evidence="1">WR16-4</strain>
    </source>
</reference>
<keyword evidence="2" id="KW-1185">Reference proteome</keyword>
<dbReference type="AlphaFoldDB" id="A0A9W6AZ58"/>
<dbReference type="EMBL" id="BRPL01000002">
    <property type="protein sequence ID" value="GLB46195.1"/>
    <property type="molecule type" value="Genomic_DNA"/>
</dbReference>
<evidence type="ECO:0000313" key="2">
    <source>
        <dbReference type="Proteomes" id="UP001144204"/>
    </source>
</evidence>